<dbReference type="RefSeq" id="WP_195129827.1">
    <property type="nucleotide sequence ID" value="NZ_JADLQX010000008.1"/>
</dbReference>
<sequence>MSELELDPDKTREMAGIVRGHADTIRQLKPLARDVVAVKTMENSQVADSVDQIAAALNDVVDYHAKQLSDFADVTDTAVVEFVNRDQAWATGLREAGQR</sequence>
<dbReference type="Proteomes" id="UP000702209">
    <property type="component" value="Unassembled WGS sequence"/>
</dbReference>
<reference evidence="1 2" key="1">
    <citation type="submission" date="2020-10" db="EMBL/GenBank/DDBJ databases">
        <title>Identification of Nocardia species via Next-generation sequencing and recognition of intraspecies genetic diversity.</title>
        <authorList>
            <person name="Li P."/>
            <person name="Li P."/>
            <person name="Lu B."/>
        </authorList>
    </citation>
    <scope>NUCLEOTIDE SEQUENCE [LARGE SCALE GENOMIC DNA]</scope>
    <source>
        <strain evidence="1 2">BJ06-0157</strain>
    </source>
</reference>
<gene>
    <name evidence="1" type="ORF">IU459_13355</name>
</gene>
<keyword evidence="2" id="KW-1185">Reference proteome</keyword>
<organism evidence="1 2">
    <name type="scientific">Nocardia amamiensis</name>
    <dbReference type="NCBI Taxonomy" id="404578"/>
    <lineage>
        <taxon>Bacteria</taxon>
        <taxon>Bacillati</taxon>
        <taxon>Actinomycetota</taxon>
        <taxon>Actinomycetes</taxon>
        <taxon>Mycobacteriales</taxon>
        <taxon>Nocardiaceae</taxon>
        <taxon>Nocardia</taxon>
    </lineage>
</organism>
<dbReference type="EMBL" id="JADLQX010000008">
    <property type="protein sequence ID" value="MBF6298521.1"/>
    <property type="molecule type" value="Genomic_DNA"/>
</dbReference>
<name>A0ABS0CPN2_9NOCA</name>
<protein>
    <recommendedName>
        <fullName evidence="3">PE domain-containing protein</fullName>
    </recommendedName>
</protein>
<evidence type="ECO:0000313" key="1">
    <source>
        <dbReference type="EMBL" id="MBF6298521.1"/>
    </source>
</evidence>
<evidence type="ECO:0008006" key="3">
    <source>
        <dbReference type="Google" id="ProtNLM"/>
    </source>
</evidence>
<evidence type="ECO:0000313" key="2">
    <source>
        <dbReference type="Proteomes" id="UP000702209"/>
    </source>
</evidence>
<accession>A0ABS0CPN2</accession>
<proteinExistence type="predicted"/>
<comment type="caution">
    <text evidence="1">The sequence shown here is derived from an EMBL/GenBank/DDBJ whole genome shotgun (WGS) entry which is preliminary data.</text>
</comment>